<dbReference type="OMA" id="VINITNY"/>
<organism evidence="1 2">
    <name type="scientific">Hypholoma sublateritium (strain FD-334 SS-4)</name>
    <dbReference type="NCBI Taxonomy" id="945553"/>
    <lineage>
        <taxon>Eukaryota</taxon>
        <taxon>Fungi</taxon>
        <taxon>Dikarya</taxon>
        <taxon>Basidiomycota</taxon>
        <taxon>Agaricomycotina</taxon>
        <taxon>Agaricomycetes</taxon>
        <taxon>Agaricomycetidae</taxon>
        <taxon>Agaricales</taxon>
        <taxon>Agaricineae</taxon>
        <taxon>Strophariaceae</taxon>
        <taxon>Hypholoma</taxon>
    </lineage>
</organism>
<reference evidence="2" key="1">
    <citation type="submission" date="2014-04" db="EMBL/GenBank/DDBJ databases">
        <title>Evolutionary Origins and Diversification of the Mycorrhizal Mutualists.</title>
        <authorList>
            <consortium name="DOE Joint Genome Institute"/>
            <consortium name="Mycorrhizal Genomics Consortium"/>
            <person name="Kohler A."/>
            <person name="Kuo A."/>
            <person name="Nagy L.G."/>
            <person name="Floudas D."/>
            <person name="Copeland A."/>
            <person name="Barry K.W."/>
            <person name="Cichocki N."/>
            <person name="Veneault-Fourrey C."/>
            <person name="LaButti K."/>
            <person name="Lindquist E.A."/>
            <person name="Lipzen A."/>
            <person name="Lundell T."/>
            <person name="Morin E."/>
            <person name="Murat C."/>
            <person name="Riley R."/>
            <person name="Ohm R."/>
            <person name="Sun H."/>
            <person name="Tunlid A."/>
            <person name="Henrissat B."/>
            <person name="Grigoriev I.V."/>
            <person name="Hibbett D.S."/>
            <person name="Martin F."/>
        </authorList>
    </citation>
    <scope>NUCLEOTIDE SEQUENCE [LARGE SCALE GENOMIC DNA]</scope>
    <source>
        <strain evidence="2">FD-334 SS-4</strain>
    </source>
</reference>
<proteinExistence type="predicted"/>
<feature type="non-terminal residue" evidence="1">
    <location>
        <position position="1"/>
    </location>
</feature>
<gene>
    <name evidence="1" type="ORF">HYPSUDRAFT_98162</name>
</gene>
<sequence length="255" mass="28269">LSGIQIPRGSYPAVQRNAAQVKGGARLVARPVVITVEINGHPARALLDSGSLGDFISSTLTDQLQLKRTVLPVPLALQLAVQGSRSKVNCQTTARLKYEGVDEDRVFDVINISQYDLILGTPWLYQHCVSVGLNPARVMIGSDPPKPLEGKAITTIAARAVNLANIEITKARELLIKYTEPLCKTASETGLPPLRAINHTIPLIDENKIYKWRPARCPEPFRQEWAEKRDAYLRTGRWKMTSSRNTVPMMMIPKP</sequence>
<dbReference type="Pfam" id="PF08284">
    <property type="entry name" value="RVP_2"/>
    <property type="match status" value="1"/>
</dbReference>
<dbReference type="InterPro" id="IPR021109">
    <property type="entry name" value="Peptidase_aspartic_dom_sf"/>
</dbReference>
<dbReference type="SUPFAM" id="SSF50630">
    <property type="entry name" value="Acid proteases"/>
    <property type="match status" value="1"/>
</dbReference>
<dbReference type="Gene3D" id="2.40.70.10">
    <property type="entry name" value="Acid Proteases"/>
    <property type="match status" value="1"/>
</dbReference>
<dbReference type="Proteomes" id="UP000054270">
    <property type="component" value="Unassembled WGS sequence"/>
</dbReference>
<accession>A0A0D2N6M1</accession>
<feature type="non-terminal residue" evidence="1">
    <location>
        <position position="255"/>
    </location>
</feature>
<dbReference type="AlphaFoldDB" id="A0A0D2N6M1"/>
<protein>
    <recommendedName>
        <fullName evidence="3">Peptidase A2 domain-containing protein</fullName>
    </recommendedName>
</protein>
<evidence type="ECO:0000313" key="1">
    <source>
        <dbReference type="EMBL" id="KJA14739.1"/>
    </source>
</evidence>
<dbReference type="OrthoDB" id="1750432at2759"/>
<evidence type="ECO:0008006" key="3">
    <source>
        <dbReference type="Google" id="ProtNLM"/>
    </source>
</evidence>
<dbReference type="CDD" id="cd00303">
    <property type="entry name" value="retropepsin_like"/>
    <property type="match status" value="1"/>
</dbReference>
<dbReference type="EMBL" id="KN817667">
    <property type="protein sequence ID" value="KJA14739.1"/>
    <property type="molecule type" value="Genomic_DNA"/>
</dbReference>
<name>A0A0D2N6M1_HYPSF</name>
<keyword evidence="2" id="KW-1185">Reference proteome</keyword>
<evidence type="ECO:0000313" key="2">
    <source>
        <dbReference type="Proteomes" id="UP000054270"/>
    </source>
</evidence>
<dbReference type="STRING" id="945553.A0A0D2N6M1"/>